<evidence type="ECO:0000313" key="3">
    <source>
        <dbReference type="Proteomes" id="UP000323708"/>
    </source>
</evidence>
<dbReference type="Proteomes" id="UP000323708">
    <property type="component" value="Unassembled WGS sequence"/>
</dbReference>
<evidence type="ECO:0000313" key="2">
    <source>
        <dbReference type="EMBL" id="KAA1188426.1"/>
    </source>
</evidence>
<comment type="caution">
    <text evidence="2">The sequence shown here is derived from an EMBL/GenBank/DDBJ whole genome shotgun (WGS) entry which is preliminary data.</text>
</comment>
<evidence type="ECO:0000256" key="1">
    <source>
        <dbReference type="SAM" id="Phobius"/>
    </source>
</evidence>
<feature type="transmembrane region" description="Helical" evidence="1">
    <location>
        <begin position="80"/>
        <end position="104"/>
    </location>
</feature>
<keyword evidence="1" id="KW-1133">Transmembrane helix</keyword>
<feature type="transmembrane region" description="Helical" evidence="1">
    <location>
        <begin position="160"/>
        <end position="181"/>
    </location>
</feature>
<protein>
    <submittedName>
        <fullName evidence="2">Uncharacterized protein</fullName>
    </submittedName>
</protein>
<accession>A0A5B0WNS5</accession>
<organism evidence="2 3">
    <name type="scientific">Pseudohalioglobus sediminis</name>
    <dbReference type="NCBI Taxonomy" id="2606449"/>
    <lineage>
        <taxon>Bacteria</taxon>
        <taxon>Pseudomonadati</taxon>
        <taxon>Pseudomonadota</taxon>
        <taxon>Gammaproteobacteria</taxon>
        <taxon>Cellvibrionales</taxon>
        <taxon>Halieaceae</taxon>
        <taxon>Pseudohalioglobus</taxon>
    </lineage>
</organism>
<reference evidence="2 3" key="1">
    <citation type="submission" date="2019-09" db="EMBL/GenBank/DDBJ databases">
        <authorList>
            <person name="Chen X.-Y."/>
        </authorList>
    </citation>
    <scope>NUCLEOTIDE SEQUENCE [LARGE SCALE GENOMIC DNA]</scope>
    <source>
        <strain evidence="2 3">NY5</strain>
    </source>
</reference>
<gene>
    <name evidence="2" type="ORF">F0M18_18185</name>
</gene>
<dbReference type="EMBL" id="VTUX01000010">
    <property type="protein sequence ID" value="KAA1188426.1"/>
    <property type="molecule type" value="Genomic_DNA"/>
</dbReference>
<name>A0A5B0WNS5_9GAMM</name>
<keyword evidence="1" id="KW-0812">Transmembrane</keyword>
<proteinExistence type="predicted"/>
<feature type="transmembrane region" description="Helical" evidence="1">
    <location>
        <begin position="124"/>
        <end position="148"/>
    </location>
</feature>
<feature type="transmembrane region" description="Helical" evidence="1">
    <location>
        <begin position="193"/>
        <end position="213"/>
    </location>
</feature>
<keyword evidence="3" id="KW-1185">Reference proteome</keyword>
<feature type="transmembrane region" description="Helical" evidence="1">
    <location>
        <begin position="46"/>
        <end position="68"/>
    </location>
</feature>
<dbReference type="AlphaFoldDB" id="A0A5B0WNS5"/>
<keyword evidence="1" id="KW-0472">Membrane</keyword>
<sequence length="223" mass="24092">MAGWVCLLGIICFGIGFWLLMGFVPPPSPASDAPDVASRYLDNTMGVRLGTVLALLGATLILPLFAAMSAAMLRMSTRSYTLALTQLACGVIALALPIIVLMLYATLVFRPERSAEDILLLSDFAWLMLVAVAPPPALQALTIGLAVLTDKSQRPVFPRWFGFFCIWVGILFLPGMFAILFKTGPFAWDGLLAFWLPFGVFFGWLGTTAWLIISLAGSDRAAA</sequence>